<organism evidence="2 3">
    <name type="scientific">Chamaesiphon polymorphus CCALA 037</name>
    <dbReference type="NCBI Taxonomy" id="2107692"/>
    <lineage>
        <taxon>Bacteria</taxon>
        <taxon>Bacillati</taxon>
        <taxon>Cyanobacteriota</taxon>
        <taxon>Cyanophyceae</taxon>
        <taxon>Gomontiellales</taxon>
        <taxon>Chamaesiphonaceae</taxon>
        <taxon>Chamaesiphon</taxon>
    </lineage>
</organism>
<dbReference type="RefSeq" id="WP_106305300.1">
    <property type="nucleotide sequence ID" value="NZ_PVWO01000149.1"/>
</dbReference>
<dbReference type="EMBL" id="PVWO01000149">
    <property type="protein sequence ID" value="PSB56037.1"/>
    <property type="molecule type" value="Genomic_DNA"/>
</dbReference>
<dbReference type="PROSITE" id="PS50851">
    <property type="entry name" value="CHEW"/>
    <property type="match status" value="1"/>
</dbReference>
<dbReference type="GO" id="GO:0007165">
    <property type="term" value="P:signal transduction"/>
    <property type="evidence" value="ECO:0007669"/>
    <property type="project" value="InterPro"/>
</dbReference>
<evidence type="ECO:0000259" key="1">
    <source>
        <dbReference type="PROSITE" id="PS50851"/>
    </source>
</evidence>
<dbReference type="InterPro" id="IPR002545">
    <property type="entry name" value="CheW-lke_dom"/>
</dbReference>
<gene>
    <name evidence="2" type="ORF">C7B77_13190</name>
</gene>
<dbReference type="Pfam" id="PF01584">
    <property type="entry name" value="CheW"/>
    <property type="match status" value="1"/>
</dbReference>
<keyword evidence="3" id="KW-1185">Reference proteome</keyword>
<comment type="caution">
    <text evidence="2">The sequence shown here is derived from an EMBL/GenBank/DDBJ whole genome shotgun (WGS) entry which is preliminary data.</text>
</comment>
<reference evidence="2 3" key="1">
    <citation type="submission" date="2018-03" db="EMBL/GenBank/DDBJ databases">
        <title>The ancient ancestry and fast evolution of plastids.</title>
        <authorList>
            <person name="Moore K.R."/>
            <person name="Magnabosco C."/>
            <person name="Momper L."/>
            <person name="Gold D.A."/>
            <person name="Bosak T."/>
            <person name="Fournier G.P."/>
        </authorList>
    </citation>
    <scope>NUCLEOTIDE SEQUENCE [LARGE SCALE GENOMIC DNA]</scope>
    <source>
        <strain evidence="2 3">CCALA 037</strain>
    </source>
</reference>
<dbReference type="AlphaFoldDB" id="A0A2T1GEQ5"/>
<accession>A0A2T1GEQ5</accession>
<feature type="domain" description="CheW-like" evidence="1">
    <location>
        <begin position="15"/>
        <end position="145"/>
    </location>
</feature>
<dbReference type="GO" id="GO:0006935">
    <property type="term" value="P:chemotaxis"/>
    <property type="evidence" value="ECO:0007669"/>
    <property type="project" value="InterPro"/>
</dbReference>
<protein>
    <recommendedName>
        <fullName evidence="1">CheW-like domain-containing protein</fullName>
    </recommendedName>
</protein>
<sequence>MNAIQTPIATQTLLADRFILTAVEKFTLVFPAVWVAEILRIDRSQILELPFYDPLLMGIVHHDGQIVPLISAARLLKVEQFGVRERSIVIKLNQAAGTIANIGLVVDRAIGNTPRQDLPPEIFTTATTASGMLLMRPDLIPTDLW</sequence>
<name>A0A2T1GEQ5_9CYAN</name>
<evidence type="ECO:0000313" key="3">
    <source>
        <dbReference type="Proteomes" id="UP000238937"/>
    </source>
</evidence>
<feature type="non-terminal residue" evidence="2">
    <location>
        <position position="145"/>
    </location>
</feature>
<dbReference type="Proteomes" id="UP000238937">
    <property type="component" value="Unassembled WGS sequence"/>
</dbReference>
<dbReference type="InterPro" id="IPR036061">
    <property type="entry name" value="CheW-like_dom_sf"/>
</dbReference>
<evidence type="ECO:0000313" key="2">
    <source>
        <dbReference type="EMBL" id="PSB56037.1"/>
    </source>
</evidence>
<dbReference type="OrthoDB" id="573824at2"/>
<dbReference type="SUPFAM" id="SSF50341">
    <property type="entry name" value="CheW-like"/>
    <property type="match status" value="1"/>
</dbReference>
<proteinExistence type="predicted"/>
<dbReference type="Gene3D" id="2.40.50.180">
    <property type="entry name" value="CheA-289, Domain 4"/>
    <property type="match status" value="1"/>
</dbReference>